<protein>
    <submittedName>
        <fullName evidence="1">Acylneuraminate cytidylyltransferase family protein</fullName>
    </submittedName>
</protein>
<organism evidence="1 2">
    <name type="scientific">Pseudoalteromonas fuliginea</name>
    <dbReference type="NCBI Taxonomy" id="1872678"/>
    <lineage>
        <taxon>Bacteria</taxon>
        <taxon>Pseudomonadati</taxon>
        <taxon>Pseudomonadota</taxon>
        <taxon>Gammaproteobacteria</taxon>
        <taxon>Alteromonadales</taxon>
        <taxon>Pseudoalteromonadaceae</taxon>
        <taxon>Pseudoalteromonas</taxon>
    </lineage>
</organism>
<keyword evidence="2" id="KW-1185">Reference proteome</keyword>
<dbReference type="SUPFAM" id="SSF53448">
    <property type="entry name" value="Nucleotide-diphospho-sugar transferases"/>
    <property type="match status" value="1"/>
</dbReference>
<dbReference type="EMBL" id="SEUJ01000040">
    <property type="protein sequence ID" value="KAA1166118.1"/>
    <property type="molecule type" value="Genomic_DNA"/>
</dbReference>
<name>A0ABQ6RN94_9GAMM</name>
<gene>
    <name evidence="1" type="ORF">EU509_00695</name>
</gene>
<dbReference type="InterPro" id="IPR029044">
    <property type="entry name" value="Nucleotide-diphossugar_trans"/>
</dbReference>
<dbReference type="GO" id="GO:0016779">
    <property type="term" value="F:nucleotidyltransferase activity"/>
    <property type="evidence" value="ECO:0007669"/>
    <property type="project" value="UniProtKB-KW"/>
</dbReference>
<dbReference type="CDD" id="cd02513">
    <property type="entry name" value="CMP-NeuAc_Synthase"/>
    <property type="match status" value="1"/>
</dbReference>
<reference evidence="1 2" key="1">
    <citation type="submission" date="2019-01" db="EMBL/GenBank/DDBJ databases">
        <title>Genome sequences of marine Pseudoalteromonas species.</title>
        <authorList>
            <person name="Boraston A.B."/>
            <person name="Hehemann J.-H."/>
            <person name="Vickers C.J."/>
            <person name="Salama-Alber O."/>
            <person name="Abe K."/>
            <person name="Hettle A.J."/>
        </authorList>
    </citation>
    <scope>NUCLEOTIDE SEQUENCE [LARGE SCALE GENOMIC DNA]</scope>
    <source>
        <strain evidence="1 2">PS47</strain>
    </source>
</reference>
<dbReference type="Proteomes" id="UP000322915">
    <property type="component" value="Unassembled WGS sequence"/>
</dbReference>
<dbReference type="Pfam" id="PF02348">
    <property type="entry name" value="CTP_transf_3"/>
    <property type="match status" value="1"/>
</dbReference>
<dbReference type="PANTHER" id="PTHR21485:SF6">
    <property type="entry name" value="N-ACYLNEURAMINATE CYTIDYLYLTRANSFERASE-RELATED"/>
    <property type="match status" value="1"/>
</dbReference>
<dbReference type="Gene3D" id="3.90.550.10">
    <property type="entry name" value="Spore Coat Polysaccharide Biosynthesis Protein SpsA, Chain A"/>
    <property type="match status" value="1"/>
</dbReference>
<dbReference type="InterPro" id="IPR050793">
    <property type="entry name" value="CMP-NeuNAc_synthase"/>
</dbReference>
<proteinExistence type="predicted"/>
<keyword evidence="1" id="KW-0548">Nucleotidyltransferase</keyword>
<accession>A0ABQ6RN94</accession>
<evidence type="ECO:0000313" key="1">
    <source>
        <dbReference type="EMBL" id="KAA1166118.1"/>
    </source>
</evidence>
<comment type="caution">
    <text evidence="1">The sequence shown here is derived from an EMBL/GenBank/DDBJ whole genome shotgun (WGS) entry which is preliminary data.</text>
</comment>
<evidence type="ECO:0000313" key="2">
    <source>
        <dbReference type="Proteomes" id="UP000322915"/>
    </source>
</evidence>
<keyword evidence="1" id="KW-0808">Transferase</keyword>
<sequence length="230" mass="25927">MINNMKVIAVIPARGGSKRLPNKNVLPLQGMPLIAWTIEAAKKSKYIDDILVSTDDAKIANIAISHSAKVPELRPKELSTDNATTNDVILYTLNKYGTDADIVVILQPTSPFRSHEHIDESLELLIDKSGTSVVSVTECEHPPLWANTLPDSGSMNNFLKRSSQFRSQDLQTFYRLNGAIYIYKIKELLDEKSMSYTNGTYAYKMQQKHSIDIDTKIDFDWAEFLLSDKE</sequence>
<dbReference type="InterPro" id="IPR003329">
    <property type="entry name" value="Cytidylyl_trans"/>
</dbReference>
<dbReference type="PANTHER" id="PTHR21485">
    <property type="entry name" value="HAD SUPERFAMILY MEMBERS CMAS AND KDSC"/>
    <property type="match status" value="1"/>
</dbReference>